<evidence type="ECO:0000256" key="1">
    <source>
        <dbReference type="ARBA" id="ARBA00022729"/>
    </source>
</evidence>
<dbReference type="Gene3D" id="2.60.40.10">
    <property type="entry name" value="Immunoglobulins"/>
    <property type="match status" value="1"/>
</dbReference>
<sequence>MEILKGTQGSFPKVLLLTASILALWLPQGSWATLHIQKIPERPQKDQDLLLSVLGVPNTFQDFTWYLGEDTDGGTRLFTYIPELQRPQRDGSAMGQRDIVGFQNGSLLLRRAQPSDSGTYQVAVTVNPAWTMRAKTEVQVAEINKQPSTAHLPLNAWMVAAAIIGPLAFGFFLIGSIAYLLVTRGWRGRSPRYRVPVPPPSLSALSLLPCPLSPMTVLTATTEKPELGPTHDADDNNVYEVMPSPVFLVSPISDMGSPVSGAHFLSLLAFHSLCGFLVHLSVLPDSSLCLPHTPSLLPSALPQDLLNPDLAPYSQLVPAP</sequence>
<evidence type="ECO:0000256" key="3">
    <source>
        <dbReference type="ARBA" id="ARBA00038222"/>
    </source>
</evidence>
<dbReference type="InterPro" id="IPR013783">
    <property type="entry name" value="Ig-like_fold"/>
</dbReference>
<feature type="signal peptide" evidence="5">
    <location>
        <begin position="1"/>
        <end position="32"/>
    </location>
</feature>
<keyword evidence="1 5" id="KW-0732">Signal</keyword>
<evidence type="ECO:0000256" key="4">
    <source>
        <dbReference type="SAM" id="Phobius"/>
    </source>
</evidence>
<keyword evidence="4" id="KW-0472">Membrane</keyword>
<keyword evidence="2" id="KW-0325">Glycoprotein</keyword>
<name>A0A8C0VUG6_CASCN</name>
<comment type="similarity">
    <text evidence="3">Belongs to the immunoglobulin superfamily. CEA family.</text>
</comment>
<dbReference type="PANTHER" id="PTHR44427">
    <property type="entry name" value="CARCINOEMBRYONIC ANTIGEN-RELATED CELL ADHESION MOLECULE 19"/>
    <property type="match status" value="1"/>
</dbReference>
<proteinExistence type="inferred from homology"/>
<protein>
    <recommendedName>
        <fullName evidence="6">Immunoglobulin V-set domain-containing protein</fullName>
    </recommendedName>
</protein>
<dbReference type="Pfam" id="PF07686">
    <property type="entry name" value="V-set"/>
    <property type="match status" value="1"/>
</dbReference>
<dbReference type="PANTHER" id="PTHR44427:SF21">
    <property type="entry name" value="CEA CELL ADHESION MOLECULE 19"/>
    <property type="match status" value="1"/>
</dbReference>
<evidence type="ECO:0000259" key="6">
    <source>
        <dbReference type="Pfam" id="PF07686"/>
    </source>
</evidence>
<dbReference type="InterPro" id="IPR013106">
    <property type="entry name" value="Ig_V-set"/>
</dbReference>
<reference evidence="7" key="1">
    <citation type="submission" date="2023-09" db="UniProtKB">
        <authorList>
            <consortium name="Ensembl"/>
        </authorList>
    </citation>
    <scope>IDENTIFICATION</scope>
</reference>
<evidence type="ECO:0000256" key="2">
    <source>
        <dbReference type="ARBA" id="ARBA00023180"/>
    </source>
</evidence>
<evidence type="ECO:0000256" key="5">
    <source>
        <dbReference type="SAM" id="SignalP"/>
    </source>
</evidence>
<dbReference type="InterPro" id="IPR050831">
    <property type="entry name" value="CEA_cell_adhesion"/>
</dbReference>
<gene>
    <name evidence="7" type="primary">Ceacam19</name>
</gene>
<feature type="transmembrane region" description="Helical" evidence="4">
    <location>
        <begin position="156"/>
        <end position="182"/>
    </location>
</feature>
<keyword evidence="4" id="KW-1133">Transmembrane helix</keyword>
<dbReference type="InterPro" id="IPR036179">
    <property type="entry name" value="Ig-like_dom_sf"/>
</dbReference>
<feature type="domain" description="Immunoglobulin V-set" evidence="6">
    <location>
        <begin position="57"/>
        <end position="140"/>
    </location>
</feature>
<keyword evidence="4" id="KW-0812">Transmembrane</keyword>
<feature type="chain" id="PRO_5034933883" description="Immunoglobulin V-set domain-containing protein" evidence="5">
    <location>
        <begin position="33"/>
        <end position="320"/>
    </location>
</feature>
<organism evidence="7">
    <name type="scientific">Castor canadensis</name>
    <name type="common">American beaver</name>
    <dbReference type="NCBI Taxonomy" id="51338"/>
    <lineage>
        <taxon>Eukaryota</taxon>
        <taxon>Metazoa</taxon>
        <taxon>Chordata</taxon>
        <taxon>Craniata</taxon>
        <taxon>Vertebrata</taxon>
        <taxon>Euteleostomi</taxon>
        <taxon>Mammalia</taxon>
        <taxon>Eutheria</taxon>
        <taxon>Euarchontoglires</taxon>
        <taxon>Glires</taxon>
        <taxon>Rodentia</taxon>
        <taxon>Castorimorpha</taxon>
        <taxon>Castoridae</taxon>
        <taxon>Castor</taxon>
    </lineage>
</organism>
<accession>A0A8C0VUG6</accession>
<dbReference type="SUPFAM" id="SSF48726">
    <property type="entry name" value="Immunoglobulin"/>
    <property type="match status" value="1"/>
</dbReference>
<dbReference type="Ensembl" id="ENSCCNT00000001249.1">
    <property type="protein sequence ID" value="ENSCCNP00000000962.1"/>
    <property type="gene ID" value="ENSCCNG00000000923.1"/>
</dbReference>
<dbReference type="AlphaFoldDB" id="A0A8C0VUG6"/>
<evidence type="ECO:0000313" key="7">
    <source>
        <dbReference type="Ensembl" id="ENSCCNP00000000962.1"/>
    </source>
</evidence>